<dbReference type="GO" id="GO:0005737">
    <property type="term" value="C:cytoplasm"/>
    <property type="evidence" value="ECO:0007669"/>
    <property type="project" value="TreeGrafter"/>
</dbReference>
<keyword evidence="1" id="KW-0560">Oxidoreductase</keyword>
<evidence type="ECO:0000313" key="4">
    <source>
        <dbReference type="Proteomes" id="UP000502196"/>
    </source>
</evidence>
<reference evidence="3 4" key="1">
    <citation type="submission" date="2020-04" db="EMBL/GenBank/DDBJ databases">
        <authorList>
            <person name="Hogendoorn C."/>
        </authorList>
    </citation>
    <scope>NUCLEOTIDE SEQUENCE [LARGE SCALE GENOMIC DNA]</scope>
    <source>
        <strain evidence="3">COOX1</strain>
    </source>
</reference>
<dbReference type="InterPro" id="IPR006076">
    <property type="entry name" value="FAD-dep_OxRdtase"/>
</dbReference>
<dbReference type="AlphaFoldDB" id="A0A6F9EFQ6"/>
<dbReference type="PANTHER" id="PTHR13847:SF287">
    <property type="entry name" value="FAD-DEPENDENT OXIDOREDUCTASE DOMAIN-CONTAINING PROTEIN 1"/>
    <property type="match status" value="1"/>
</dbReference>
<accession>A0A6F9EFQ6</accession>
<dbReference type="Gene3D" id="3.50.50.60">
    <property type="entry name" value="FAD/NAD(P)-binding domain"/>
    <property type="match status" value="1"/>
</dbReference>
<dbReference type="PANTHER" id="PTHR13847">
    <property type="entry name" value="SARCOSINE DEHYDROGENASE-RELATED"/>
    <property type="match status" value="1"/>
</dbReference>
<proteinExistence type="predicted"/>
<dbReference type="GO" id="GO:0016491">
    <property type="term" value="F:oxidoreductase activity"/>
    <property type="evidence" value="ECO:0007669"/>
    <property type="project" value="UniProtKB-KW"/>
</dbReference>
<dbReference type="SUPFAM" id="SSF51905">
    <property type="entry name" value="FAD/NAD(P)-binding domain"/>
    <property type="match status" value="1"/>
</dbReference>
<sequence length="399" mass="43161">MQESRTADVVIVGAGLMGCSTAHALAKRKVGRVLTLERDVIGSGATGKSSGVLRCHYGHPVLAYMAWKSLETFRFSHEVLGDDVGYRPIGYMVGVGPDNLAALDANLRMLQEVGIDTRFLNPEEARRLWPQMEMGDFTGFAYEPLGGHADPALTVQAYARLAREAGAEIVQSCPVNRILLSPDGSRIEGVESTVFGRVYAPVVVVAAGVWTPFLTETMGFRVPIRAQREQLLLIDPGTPLGSVPVYSDLVNLQYGRPEGSGHILVGNSDHSQPEFVHPDDYGRGVDDGYVEKAANKFMTRFPTLSQARLVTGYAGAYEVTPDYNPVIGSSPVEGLYLCAGFSGHGFKLSPVVGEMMASCILEGHSGDPKIDLSLFRLSRFEEGELLTSLHPYQGAGQLR</sequence>
<protein>
    <submittedName>
        <fullName evidence="3">Glycine/D-amino acid oxidase, deaminating</fullName>
    </submittedName>
</protein>
<dbReference type="Proteomes" id="UP000502196">
    <property type="component" value="Chromosome"/>
</dbReference>
<feature type="domain" description="FAD dependent oxidoreductase" evidence="2">
    <location>
        <begin position="8"/>
        <end position="357"/>
    </location>
</feature>
<name>A0A6F9EFQ6_9BACL</name>
<evidence type="ECO:0000259" key="2">
    <source>
        <dbReference type="Pfam" id="PF01266"/>
    </source>
</evidence>
<evidence type="ECO:0000313" key="3">
    <source>
        <dbReference type="EMBL" id="CAB3396083.1"/>
    </source>
</evidence>
<dbReference type="EMBL" id="LR792683">
    <property type="protein sequence ID" value="CAB3396083.1"/>
    <property type="molecule type" value="Genomic_DNA"/>
</dbReference>
<dbReference type="Gene3D" id="3.30.9.10">
    <property type="entry name" value="D-Amino Acid Oxidase, subunit A, domain 2"/>
    <property type="match status" value="1"/>
</dbReference>
<gene>
    <name evidence="3" type="ORF">COOX1_3329</name>
</gene>
<evidence type="ECO:0000256" key="1">
    <source>
        <dbReference type="ARBA" id="ARBA00023002"/>
    </source>
</evidence>
<organism evidence="3 4">
    <name type="scientific">Kyrpidia spormannii</name>
    <dbReference type="NCBI Taxonomy" id="2055160"/>
    <lineage>
        <taxon>Bacteria</taxon>
        <taxon>Bacillati</taxon>
        <taxon>Bacillota</taxon>
        <taxon>Bacilli</taxon>
        <taxon>Bacillales</taxon>
        <taxon>Alicyclobacillaceae</taxon>
        <taxon>Kyrpidia</taxon>
    </lineage>
</organism>
<dbReference type="InterPro" id="IPR036188">
    <property type="entry name" value="FAD/NAD-bd_sf"/>
</dbReference>
<dbReference type="Pfam" id="PF01266">
    <property type="entry name" value="DAO"/>
    <property type="match status" value="1"/>
</dbReference>
<dbReference type="RefSeq" id="WP_232059760.1">
    <property type="nucleotide sequence ID" value="NZ_CP047971.1"/>
</dbReference>
<dbReference type="PROSITE" id="PS51257">
    <property type="entry name" value="PROKAR_LIPOPROTEIN"/>
    <property type="match status" value="1"/>
</dbReference>